<evidence type="ECO:0000256" key="1">
    <source>
        <dbReference type="SAM" id="MobiDB-lite"/>
    </source>
</evidence>
<dbReference type="EMBL" id="JACAZF010000014">
    <property type="protein sequence ID" value="KAF7290561.1"/>
    <property type="molecule type" value="Genomic_DNA"/>
</dbReference>
<proteinExistence type="predicted"/>
<evidence type="ECO:0000313" key="3">
    <source>
        <dbReference type="Proteomes" id="UP000636479"/>
    </source>
</evidence>
<dbReference type="OrthoDB" id="3071448at2759"/>
<keyword evidence="3" id="KW-1185">Reference proteome</keyword>
<name>A0A8H6S1Z4_9AGAR</name>
<dbReference type="Proteomes" id="UP000636479">
    <property type="component" value="Unassembled WGS sequence"/>
</dbReference>
<feature type="compositionally biased region" description="Polar residues" evidence="1">
    <location>
        <begin position="181"/>
        <end position="207"/>
    </location>
</feature>
<feature type="compositionally biased region" description="Pro residues" evidence="1">
    <location>
        <begin position="83"/>
        <end position="93"/>
    </location>
</feature>
<dbReference type="AlphaFoldDB" id="A0A8H6S1Z4"/>
<feature type="compositionally biased region" description="Pro residues" evidence="1">
    <location>
        <begin position="142"/>
        <end position="155"/>
    </location>
</feature>
<feature type="region of interest" description="Disordered" evidence="1">
    <location>
        <begin position="326"/>
        <end position="351"/>
    </location>
</feature>
<evidence type="ECO:0000313" key="2">
    <source>
        <dbReference type="EMBL" id="KAF7290561.1"/>
    </source>
</evidence>
<feature type="compositionally biased region" description="Low complexity" evidence="1">
    <location>
        <begin position="253"/>
        <end position="270"/>
    </location>
</feature>
<gene>
    <name evidence="2" type="ORF">MIND_01296200</name>
</gene>
<feature type="compositionally biased region" description="Low complexity" evidence="1">
    <location>
        <begin position="156"/>
        <end position="180"/>
    </location>
</feature>
<feature type="compositionally biased region" description="Low complexity" evidence="1">
    <location>
        <begin position="326"/>
        <end position="335"/>
    </location>
</feature>
<dbReference type="GeneID" id="59351939"/>
<feature type="region of interest" description="Disordered" evidence="1">
    <location>
        <begin position="142"/>
        <end position="207"/>
    </location>
</feature>
<feature type="region of interest" description="Disordered" evidence="1">
    <location>
        <begin position="223"/>
        <end position="270"/>
    </location>
</feature>
<reference evidence="2" key="1">
    <citation type="submission" date="2020-05" db="EMBL/GenBank/DDBJ databases">
        <title>Mycena genomes resolve the evolution of fungal bioluminescence.</title>
        <authorList>
            <person name="Tsai I.J."/>
        </authorList>
    </citation>
    <scope>NUCLEOTIDE SEQUENCE</scope>
    <source>
        <strain evidence="2">171206Taipei</strain>
    </source>
</reference>
<protein>
    <submittedName>
        <fullName evidence="2">Uncharacterized protein</fullName>
    </submittedName>
</protein>
<dbReference type="RefSeq" id="XP_037213921.1">
    <property type="nucleotide sequence ID" value="XM_037369423.1"/>
</dbReference>
<feature type="compositionally biased region" description="Pro residues" evidence="1">
    <location>
        <begin position="224"/>
        <end position="252"/>
    </location>
</feature>
<feature type="region of interest" description="Disordered" evidence="1">
    <location>
        <begin position="83"/>
        <end position="102"/>
    </location>
</feature>
<comment type="caution">
    <text evidence="2">The sequence shown here is derived from an EMBL/GenBank/DDBJ whole genome shotgun (WGS) entry which is preliminary data.</text>
</comment>
<organism evidence="2 3">
    <name type="scientific">Mycena indigotica</name>
    <dbReference type="NCBI Taxonomy" id="2126181"/>
    <lineage>
        <taxon>Eukaryota</taxon>
        <taxon>Fungi</taxon>
        <taxon>Dikarya</taxon>
        <taxon>Basidiomycota</taxon>
        <taxon>Agaricomycotina</taxon>
        <taxon>Agaricomycetes</taxon>
        <taxon>Agaricomycetidae</taxon>
        <taxon>Agaricales</taxon>
        <taxon>Marasmiineae</taxon>
        <taxon>Mycenaceae</taxon>
        <taxon>Mycena</taxon>
    </lineage>
</organism>
<accession>A0A8H6S1Z4</accession>
<sequence length="437" mass="45890">MCKEFHQRRLINRCLRVHTIQTQCPPHTSNTSPSPPTLHNLIGNPIGSPPMTVAPVLQQVAEPINPVVPNGPENQVPNIVPTAPPPSTSPPPAVVNGGSRPSNPNIIGNISAFAFGKPKLPPVSESPILPAVNGSIPETYTPPPPASAYSPPAPAPATYTPPASDYASSPPTSSHTHSPSFSNNQSYNPYTSPTPLTSDVTNQRPPIQHANSAPVLQYEQPQQYVPPTPQHSYTMPPPQHPSASTPRPPVAPQTPQTPSSPGPLSQLSIPKPKINWKQGVSLGLKAAQGLNKLVNVFEGQPANQPDTTGTLLNLAQVGVNAVGGNNNQTQLQAGGTQAGGTQPGGTQAQQMQNPQNLDMNALYNLIANNSQSNSFGGDQSNQGFDASAIYNLIANSGGTSNDQNQVLVQETETVSVFDNGNGMTFVDTTVVDSWQTT</sequence>